<proteinExistence type="predicted"/>
<reference evidence="1 2" key="1">
    <citation type="submission" date="2019-10" db="EMBL/GenBank/DDBJ databases">
        <authorList>
            <person name="Karimi E."/>
        </authorList>
    </citation>
    <scope>NUCLEOTIDE SEQUENCE [LARGE SCALE GENOMIC DNA]</scope>
    <source>
        <strain evidence="1">Sphingobacterium sp. 8BC</strain>
    </source>
</reference>
<sequence length="345" mass="40004">MQNIKIGAVKELIIHNVGNKTNEEGTRFSDSVTDFSEIETEIKDLIESNFKFDELFSFHFLTSLDLNPVYTFLKSIFNDPSSFVEQSQNCGRYLYDKSTHPKIKSGELCLLYISDCEVDGHMTDAIALIKSENKDTVLNVSHKGDNFGIRAIRGMSINKLDKGCLVFNKNEETGYVAAIIDQSNRGSEAQYWREDFLGLRPIQNEFHQTNQFLSITKQFVTNQMPEDFEISKSEQIGLLSRSVEYFKSHESFDKQEFEQEVFSDSSVIESFRKFDNTYRSENNVEVADNFDISDRAVKKQSKVFKKVLKLDRNFDIYIKGDREKIEKGVESDGRKFYKIYYEIEN</sequence>
<protein>
    <submittedName>
        <fullName evidence="1">37-kD nucleoid-associated bacterial protein</fullName>
    </submittedName>
</protein>
<dbReference type="AlphaFoldDB" id="A0A653XIP6"/>
<dbReference type="EMBL" id="CABWMV010000001">
    <property type="protein sequence ID" value="VXC29834.1"/>
    <property type="molecule type" value="Genomic_DNA"/>
</dbReference>
<organism evidence="1 2">
    <name type="scientific">Sphingobacterium multivorum</name>
    <dbReference type="NCBI Taxonomy" id="28454"/>
    <lineage>
        <taxon>Bacteria</taxon>
        <taxon>Pseudomonadati</taxon>
        <taxon>Bacteroidota</taxon>
        <taxon>Sphingobacteriia</taxon>
        <taxon>Sphingobacteriales</taxon>
        <taxon>Sphingobacteriaceae</taxon>
        <taxon>Sphingobacterium</taxon>
    </lineage>
</organism>
<dbReference type="GO" id="GO:0009295">
    <property type="term" value="C:nucleoid"/>
    <property type="evidence" value="ECO:0007669"/>
    <property type="project" value="InterPro"/>
</dbReference>
<dbReference type="Pfam" id="PF04245">
    <property type="entry name" value="NA37"/>
    <property type="match status" value="1"/>
</dbReference>
<evidence type="ECO:0000313" key="2">
    <source>
        <dbReference type="Proteomes" id="UP000432350"/>
    </source>
</evidence>
<gene>
    <name evidence="1" type="ORF">SPHINGO8BC_10020</name>
</gene>
<dbReference type="InterPro" id="IPR007358">
    <property type="entry name" value="Nucleoid_associated_NdpA"/>
</dbReference>
<accession>A0A653XIP6</accession>
<dbReference type="Proteomes" id="UP000432350">
    <property type="component" value="Unassembled WGS sequence"/>
</dbReference>
<name>A0A653XIP6_SPHMU</name>
<dbReference type="RefSeq" id="WP_115046052.1">
    <property type="nucleotide sequence ID" value="NZ_CP068086.1"/>
</dbReference>
<evidence type="ECO:0000313" key="1">
    <source>
        <dbReference type="EMBL" id="VXC29834.1"/>
    </source>
</evidence>